<sequence>MICRFLRWLSEPVERPFTPGFTILAATLATASAAASFWFAWYALETGNEHVLLVVLAFLALALWDLFRRLRKSR</sequence>
<dbReference type="EMBL" id="FOBF01000055">
    <property type="protein sequence ID" value="SEN89588.1"/>
    <property type="molecule type" value="Genomic_DNA"/>
</dbReference>
<gene>
    <name evidence="2" type="ORF">SAMN05660976_08555</name>
</gene>
<keyword evidence="1" id="KW-0472">Membrane</keyword>
<evidence type="ECO:0000313" key="2">
    <source>
        <dbReference type="EMBL" id="SEN89588.1"/>
    </source>
</evidence>
<feature type="transmembrane region" description="Helical" evidence="1">
    <location>
        <begin position="21"/>
        <end position="44"/>
    </location>
</feature>
<protein>
    <submittedName>
        <fullName evidence="2">Uncharacterized protein</fullName>
    </submittedName>
</protein>
<keyword evidence="1" id="KW-1133">Transmembrane helix</keyword>
<keyword evidence="1" id="KW-0812">Transmembrane</keyword>
<reference evidence="2 3" key="1">
    <citation type="submission" date="2016-10" db="EMBL/GenBank/DDBJ databases">
        <authorList>
            <person name="de Groot N.N."/>
        </authorList>
    </citation>
    <scope>NUCLEOTIDE SEQUENCE [LARGE SCALE GENOMIC DNA]</scope>
    <source>
        <strain evidence="2 3">DSM 43357</strain>
    </source>
</reference>
<accession>A0A1H8KAY3</accession>
<organism evidence="2 3">
    <name type="scientific">Nonomuraea pusilla</name>
    <dbReference type="NCBI Taxonomy" id="46177"/>
    <lineage>
        <taxon>Bacteria</taxon>
        <taxon>Bacillati</taxon>
        <taxon>Actinomycetota</taxon>
        <taxon>Actinomycetes</taxon>
        <taxon>Streptosporangiales</taxon>
        <taxon>Streptosporangiaceae</taxon>
        <taxon>Nonomuraea</taxon>
    </lineage>
</organism>
<dbReference type="Proteomes" id="UP000198953">
    <property type="component" value="Unassembled WGS sequence"/>
</dbReference>
<evidence type="ECO:0000313" key="3">
    <source>
        <dbReference type="Proteomes" id="UP000198953"/>
    </source>
</evidence>
<keyword evidence="3" id="KW-1185">Reference proteome</keyword>
<proteinExistence type="predicted"/>
<dbReference type="RefSeq" id="WP_091106155.1">
    <property type="nucleotide sequence ID" value="NZ_FOBF01000055.1"/>
</dbReference>
<evidence type="ECO:0000256" key="1">
    <source>
        <dbReference type="SAM" id="Phobius"/>
    </source>
</evidence>
<feature type="transmembrane region" description="Helical" evidence="1">
    <location>
        <begin position="50"/>
        <end position="67"/>
    </location>
</feature>
<name>A0A1H8KAY3_9ACTN</name>
<dbReference type="AlphaFoldDB" id="A0A1H8KAY3"/>